<sequence>MPSAALVKTTSKVKTQRPSIGLELMKSGDAKIAVASYSIQRRVIETVHDALQASLREEHIMDLRRFKRSLQDQAFNACVKRHQAFKQNQHTVNRLYIDEPTSCGESFMSACTFIYQKLAIAKFMVLQAKERSNAAKECKSQLEGLKQEFGAWIMPSRNGGIREADCNKQRNELLADWGLTNMNTERS</sequence>
<dbReference type="EMBL" id="LFIW01000612">
    <property type="protein sequence ID" value="KZL85512.1"/>
    <property type="molecule type" value="Genomic_DNA"/>
</dbReference>
<name>A0A161Y7N5_COLIC</name>
<dbReference type="AlphaFoldDB" id="A0A161Y7N5"/>
<organism evidence="1 2">
    <name type="scientific">Colletotrichum incanum</name>
    <name type="common">Soybean anthracnose fungus</name>
    <dbReference type="NCBI Taxonomy" id="1573173"/>
    <lineage>
        <taxon>Eukaryota</taxon>
        <taxon>Fungi</taxon>
        <taxon>Dikarya</taxon>
        <taxon>Ascomycota</taxon>
        <taxon>Pezizomycotina</taxon>
        <taxon>Sordariomycetes</taxon>
        <taxon>Hypocreomycetidae</taxon>
        <taxon>Glomerellales</taxon>
        <taxon>Glomerellaceae</taxon>
        <taxon>Colletotrichum</taxon>
        <taxon>Colletotrichum spaethianum species complex</taxon>
    </lineage>
</organism>
<gene>
    <name evidence="1" type="ORF">CI238_10993</name>
</gene>
<accession>A0A161Y7N5</accession>
<dbReference type="OrthoDB" id="4847697at2759"/>
<comment type="caution">
    <text evidence="1">The sequence shown here is derived from an EMBL/GenBank/DDBJ whole genome shotgun (WGS) entry which is preliminary data.</text>
</comment>
<evidence type="ECO:0000313" key="2">
    <source>
        <dbReference type="Proteomes" id="UP000076584"/>
    </source>
</evidence>
<protein>
    <submittedName>
        <fullName evidence="1">Uncharacterized protein</fullName>
    </submittedName>
</protein>
<dbReference type="Proteomes" id="UP000076584">
    <property type="component" value="Unassembled WGS sequence"/>
</dbReference>
<reference evidence="1 2" key="1">
    <citation type="submission" date="2015-06" db="EMBL/GenBank/DDBJ databases">
        <title>Survival trade-offs in plant roots during colonization by closely related pathogenic and mutualistic fungi.</title>
        <authorList>
            <person name="Hacquard S."/>
            <person name="Kracher B."/>
            <person name="Hiruma K."/>
            <person name="Weinman A."/>
            <person name="Muench P."/>
            <person name="Garrido Oter R."/>
            <person name="Ver Loren van Themaat E."/>
            <person name="Dallerey J.-F."/>
            <person name="Damm U."/>
            <person name="Henrissat B."/>
            <person name="Lespinet O."/>
            <person name="Thon M."/>
            <person name="Kemen E."/>
            <person name="McHardy A.C."/>
            <person name="Schulze-Lefert P."/>
            <person name="O'Connell R.J."/>
        </authorList>
    </citation>
    <scope>NUCLEOTIDE SEQUENCE [LARGE SCALE GENOMIC DNA]</scope>
    <source>
        <strain evidence="1 2">MAFF 238704</strain>
    </source>
</reference>
<proteinExistence type="predicted"/>
<dbReference type="STRING" id="1573173.A0A161Y7N5"/>
<evidence type="ECO:0000313" key="1">
    <source>
        <dbReference type="EMBL" id="KZL85512.1"/>
    </source>
</evidence>
<keyword evidence="2" id="KW-1185">Reference proteome</keyword>